<dbReference type="InterPro" id="IPR041407">
    <property type="entry name" value="MazG_C"/>
</dbReference>
<dbReference type="EMBL" id="CP031976">
    <property type="protein sequence ID" value="QHI12572.1"/>
    <property type="molecule type" value="Genomic_DNA"/>
</dbReference>
<gene>
    <name evidence="2" type="ORF">AhaeAN43_03840</name>
</gene>
<reference evidence="2 3" key="1">
    <citation type="submission" date="2018-08" db="EMBL/GenBank/DDBJ databases">
        <title>Analysis of the genomic diversity of Mexican Acinetobacter haemolyticus clinical isolates.</title>
        <authorList>
            <person name="Castro-Jaimes S."/>
            <person name="Cevallos M.A."/>
        </authorList>
    </citation>
    <scope>NUCLEOTIDE SEQUENCE [LARGE SCALE GENOMIC DNA]</scope>
    <source>
        <strain evidence="2 3">AN43</strain>
    </source>
</reference>
<dbReference type="Pfam" id="PF18722">
    <property type="entry name" value="MazG_C"/>
    <property type="match status" value="1"/>
</dbReference>
<dbReference type="Proteomes" id="UP000463868">
    <property type="component" value="Chromosome"/>
</dbReference>
<protein>
    <recommendedName>
        <fullName evidence="1">MazG C-terminal domain-containing protein</fullName>
    </recommendedName>
</protein>
<evidence type="ECO:0000313" key="3">
    <source>
        <dbReference type="Proteomes" id="UP000463868"/>
    </source>
</evidence>
<name>A0A857IHE1_ACIHA</name>
<accession>A0A857IHE1</accession>
<sequence length="381" mass="45401">MNGNNFIEDYQCLVNNTCQIEKNRFDYALLGLYGEIGSLLSISKRKIKEEALGEMTKITQLEIEEELGDILWYFTMATIELGFSLEDLIQKTSQILYKPEFLEKIEPKYLPYIVEKDSLEDHQKFKNDLLFSLNEKSKELKNKDEDSFTEFLKTFWRILFFYQKDLKKIINTNSKKIKNDNFEWDKIKDEYPKIEKPFDYTFPEDEKFPDKIKIEFVQRSSGRIHMKYGDVFLGDPLTDNHKDRDNYRYHDVFHISYTAILHWSPVFRALLKRKRKSKPDFDENEDSGRAIVVEEGISAWIFNQAKEYNYFVNQKDISTKLIKNVQLFVKGYEVENCPPALWKKAIYEGFKVFRELTTHKVGIINIDLTERSIEFEKIKNE</sequence>
<evidence type="ECO:0000313" key="2">
    <source>
        <dbReference type="EMBL" id="QHI12572.1"/>
    </source>
</evidence>
<evidence type="ECO:0000259" key="1">
    <source>
        <dbReference type="Pfam" id="PF18722"/>
    </source>
</evidence>
<dbReference type="SUPFAM" id="SSF101386">
    <property type="entry name" value="all-alpha NTP pyrophosphatases"/>
    <property type="match status" value="1"/>
</dbReference>
<dbReference type="Gene3D" id="1.10.287.1080">
    <property type="entry name" value="MazG-like"/>
    <property type="match status" value="1"/>
</dbReference>
<dbReference type="RefSeq" id="WP_005089315.1">
    <property type="nucleotide sequence ID" value="NZ_CP031972.1"/>
</dbReference>
<feature type="domain" description="MazG C-terminal" evidence="1">
    <location>
        <begin position="196"/>
        <end position="377"/>
    </location>
</feature>
<dbReference type="AlphaFoldDB" id="A0A857IHE1"/>
<proteinExistence type="predicted"/>
<organism evidence="2 3">
    <name type="scientific">Acinetobacter haemolyticus</name>
    <dbReference type="NCBI Taxonomy" id="29430"/>
    <lineage>
        <taxon>Bacteria</taxon>
        <taxon>Pseudomonadati</taxon>
        <taxon>Pseudomonadota</taxon>
        <taxon>Gammaproteobacteria</taxon>
        <taxon>Moraxellales</taxon>
        <taxon>Moraxellaceae</taxon>
        <taxon>Acinetobacter</taxon>
    </lineage>
</organism>